<protein>
    <submittedName>
        <fullName evidence="2">Uncharacterized protein</fullName>
    </submittedName>
</protein>
<feature type="transmembrane region" description="Helical" evidence="1">
    <location>
        <begin position="20"/>
        <end position="39"/>
    </location>
</feature>
<keyword evidence="1" id="KW-0472">Membrane</keyword>
<evidence type="ECO:0000256" key="1">
    <source>
        <dbReference type="SAM" id="Phobius"/>
    </source>
</evidence>
<comment type="caution">
    <text evidence="2">The sequence shown here is derived from an EMBL/GenBank/DDBJ whole genome shotgun (WGS) entry which is preliminary data.</text>
</comment>
<name>A0ABQ1EB82_9CLOT</name>
<keyword evidence="1" id="KW-1133">Transmembrane helix</keyword>
<feature type="transmembrane region" description="Helical" evidence="1">
    <location>
        <begin position="45"/>
        <end position="62"/>
    </location>
</feature>
<reference evidence="2 3" key="1">
    <citation type="journal article" date="2021" name="Int. J. Syst. Evol. Microbiol.">
        <title>Clostridium zeae sp. nov., isolated from corn silage.</title>
        <authorList>
            <person name="Kobayashi H."/>
            <person name="Tanizawa Y."/>
            <person name="Yagura M."/>
            <person name="Sakamoto M."/>
            <person name="Ohkuma M."/>
            <person name="Tohno M."/>
        </authorList>
    </citation>
    <scope>NUCLEOTIDE SEQUENCE [LARGE SCALE GENOMIC DNA]</scope>
    <source>
        <strain evidence="2 3">CSC2</strain>
    </source>
</reference>
<proteinExistence type="predicted"/>
<organism evidence="2 3">
    <name type="scientific">Clostridium zeae</name>
    <dbReference type="NCBI Taxonomy" id="2759022"/>
    <lineage>
        <taxon>Bacteria</taxon>
        <taxon>Bacillati</taxon>
        <taxon>Bacillota</taxon>
        <taxon>Clostridia</taxon>
        <taxon>Eubacteriales</taxon>
        <taxon>Clostridiaceae</taxon>
        <taxon>Clostridium</taxon>
    </lineage>
</organism>
<dbReference type="Proteomes" id="UP000663802">
    <property type="component" value="Unassembled WGS sequence"/>
</dbReference>
<keyword evidence="3" id="KW-1185">Reference proteome</keyword>
<gene>
    <name evidence="2" type="ORF">CSC2_26040</name>
</gene>
<sequence>MKTKHNKNENSLNTKICTILIYFLWLLLAIVILGTFFLWNKTNSFTYVISGALVVIGLFINIHQFKKVKSNN</sequence>
<evidence type="ECO:0000313" key="2">
    <source>
        <dbReference type="EMBL" id="GFZ32078.1"/>
    </source>
</evidence>
<keyword evidence="1" id="KW-0812">Transmembrane</keyword>
<dbReference type="EMBL" id="BMBA01000002">
    <property type="protein sequence ID" value="GFZ32078.1"/>
    <property type="molecule type" value="Genomic_DNA"/>
</dbReference>
<accession>A0ABQ1EB82</accession>
<evidence type="ECO:0000313" key="3">
    <source>
        <dbReference type="Proteomes" id="UP000663802"/>
    </source>
</evidence>